<protein>
    <submittedName>
        <fullName evidence="2">AsmA-like C-terminal region</fullName>
    </submittedName>
</protein>
<dbReference type="Proteomes" id="UP000186308">
    <property type="component" value="Unassembled WGS sequence"/>
</dbReference>
<sequence length="1041" mass="106407">MRRWFRQGGAVAGQVSHHALRLIGTLALVVMLLIGAAAWRLGRGPVELPALASRIAAAATAAMPGSIVTIGQAGLAWEGFNRGGAPIDLRLSDIAIFGRHGAIAARLSRLRITLSPILLLRGRIAPIEIIARRTAVVVRPNSSPGSAETAQPQPSGQTGFADAAAWLGRLLGSFAQMPRAGGLDLAALRRISITHAHVSLDDPADGLVLAADDARLDLTRSAAGRLHGAARAVLRHGASTAPIVIGITGAAGLGTVKAVLGPVDPAMIAPQQAELARADLPVTLTVRWPIGPRAPARLDVALQAGPGHVRAGGSVIAVSAITAALAATPQTATLEHARLTLAGIGHAPGPTARLSGTVGLTGTMSGEIKARVDHVTAAELPGDWPLALARGPRKYVVNHVVAGTARDGVFDARFTLAPPDRIVRLDHFSGGFAATGVTLKWFKHAVPMTGLAGTLRFIDQDILMIQATSGRLGGLDLVGRMIISSLSHHDQTSLVLAQLSGNAATAVPLLDAPPLKLAARGIALAGATGTLSAGIDAGIRLTKRVTLADVKLAARVKLDRLHLPLPVAGLALDQGQMVLNAALDRFSMQGDGMLAGERARFHAAMALPNGDFTLKADTTVGRPLLAKLGASTGLWQGGAAPLAIAYRDAKGRGTLDLTADLTPVALALPVAGWRKPEGAAGHAMLGLVLRNGRPRAVQSVDIGAAGLALRGETRGGALVISTARLGGTSATGKLTPPDRAGAPWVLALAGPTLDLSAALNAANPSHPAAASAPASNPPAPPALPWRLRAAFDRIRLHQAPAPALGGVHIDATGNAGALATMNAVVRTDPDHDARLEFGRQAGADTVRLTAGNAGALFAAIGTTGDIAQGKLVLNAVTRGATTAGQAVITDFRLRHAPVIAKVLQGMSLYGVPAATSGPGLAITRLTAPFSITGPIVRLGSGRAYSASLGFTATGTIDVRQKRYNLSGTIVPAYALNTLPGRIPLIGKLFSPEKGSGLFAARYSVVGPFANPNIVVNPLAALTPGFLREIFGVFNAPATAKP</sequence>
<evidence type="ECO:0000256" key="1">
    <source>
        <dbReference type="SAM" id="Phobius"/>
    </source>
</evidence>
<evidence type="ECO:0000313" key="3">
    <source>
        <dbReference type="Proteomes" id="UP000186308"/>
    </source>
</evidence>
<accession>A0A8G2CJC5</accession>
<keyword evidence="1" id="KW-1133">Transmembrane helix</keyword>
<comment type="caution">
    <text evidence="2">The sequence shown here is derived from an EMBL/GenBank/DDBJ whole genome shotgun (WGS) entry which is preliminary data.</text>
</comment>
<dbReference type="RefSeq" id="WP_029311158.1">
    <property type="nucleotide sequence ID" value="NZ_FTNE01000005.1"/>
</dbReference>
<reference evidence="2 3" key="1">
    <citation type="submission" date="2017-01" db="EMBL/GenBank/DDBJ databases">
        <authorList>
            <person name="Varghese N."/>
            <person name="Submissions S."/>
        </authorList>
    </citation>
    <scope>NUCLEOTIDE SEQUENCE [LARGE SCALE GENOMIC DNA]</scope>
    <source>
        <strain evidence="2 3">ATCC 35905</strain>
    </source>
</reference>
<dbReference type="EMBL" id="FTNE01000005">
    <property type="protein sequence ID" value="SIQ48811.1"/>
    <property type="molecule type" value="Genomic_DNA"/>
</dbReference>
<feature type="transmembrane region" description="Helical" evidence="1">
    <location>
        <begin position="20"/>
        <end position="39"/>
    </location>
</feature>
<keyword evidence="1" id="KW-0812">Transmembrane</keyword>
<keyword evidence="3" id="KW-1185">Reference proteome</keyword>
<keyword evidence="1" id="KW-0472">Membrane</keyword>
<name>A0A8G2CJC5_ACIRU</name>
<dbReference type="OrthoDB" id="7161641at2"/>
<gene>
    <name evidence="2" type="ORF">SAMN05421828_10594</name>
</gene>
<organism evidence="2 3">
    <name type="scientific">Acidiphilium rubrum</name>
    <dbReference type="NCBI Taxonomy" id="526"/>
    <lineage>
        <taxon>Bacteria</taxon>
        <taxon>Pseudomonadati</taxon>
        <taxon>Pseudomonadota</taxon>
        <taxon>Alphaproteobacteria</taxon>
        <taxon>Acetobacterales</taxon>
        <taxon>Acidocellaceae</taxon>
        <taxon>Acidiphilium</taxon>
    </lineage>
</organism>
<dbReference type="AlphaFoldDB" id="A0A8G2CJC5"/>
<proteinExistence type="predicted"/>
<evidence type="ECO:0000313" key="2">
    <source>
        <dbReference type="EMBL" id="SIQ48811.1"/>
    </source>
</evidence>